<protein>
    <submittedName>
        <fullName evidence="1">Adenosylcobinamide amidohydrolase</fullName>
    </submittedName>
</protein>
<dbReference type="AlphaFoldDB" id="A0A1G6AAG9"/>
<sequence length="258" mass="28004">MNDTIYLDNKDSITRTMQDITMTFAGKRKVISTSALNGGIRTDLKAAFNHCDKDPKSGQCDMHGATYREHLAYAAKQLGYDAATVTGLSTAAMMKYADVRKASFGGYTVTVVVTGGVYSNGRRAGETATMWEQDEVYHVLEGEGRTSGTVNLMVHINAHLSDGALATVMMVATEAKTATIRDLQIKSCYSKELSSGSGTDGIIVVSDEESEIYLTAAGTDTKLGECVARAVTQALREQLVMQEQYIRGELKIKEVRWG</sequence>
<evidence type="ECO:0000313" key="2">
    <source>
        <dbReference type="Proteomes" id="UP000199228"/>
    </source>
</evidence>
<dbReference type="PANTHER" id="PTHR35336">
    <property type="entry name" value="ADENOSYLCOBINAMIDE AMIDOHYDROLASE"/>
    <property type="match status" value="1"/>
</dbReference>
<dbReference type="PANTHER" id="PTHR35336:SF5">
    <property type="entry name" value="ADENOSYLCOBINAMIDE AMIDOHYDROLASE"/>
    <property type="match status" value="1"/>
</dbReference>
<dbReference type="STRING" id="1732.SAMN02910417_00338"/>
<name>A0A1G6AAG9_EUBOX</name>
<dbReference type="RefSeq" id="WP_090171582.1">
    <property type="nucleotide sequence ID" value="NZ_FMXR01000005.1"/>
</dbReference>
<keyword evidence="1" id="KW-0378">Hydrolase</keyword>
<gene>
    <name evidence="1" type="ORF">SAMN02910417_00338</name>
</gene>
<dbReference type="EMBL" id="FMXR01000005">
    <property type="protein sequence ID" value="SDB05296.1"/>
    <property type="molecule type" value="Genomic_DNA"/>
</dbReference>
<keyword evidence="2" id="KW-1185">Reference proteome</keyword>
<reference evidence="1 2" key="1">
    <citation type="submission" date="2016-10" db="EMBL/GenBank/DDBJ databases">
        <authorList>
            <person name="de Groot N.N."/>
        </authorList>
    </citation>
    <scope>NUCLEOTIDE SEQUENCE [LARGE SCALE GENOMIC DNA]</scope>
    <source>
        <strain evidence="1 2">DSM 3217</strain>
    </source>
</reference>
<proteinExistence type="predicted"/>
<dbReference type="Proteomes" id="UP000199228">
    <property type="component" value="Unassembled WGS sequence"/>
</dbReference>
<dbReference type="InterPro" id="IPR052209">
    <property type="entry name" value="CbiZ"/>
</dbReference>
<dbReference type="Pfam" id="PF01955">
    <property type="entry name" value="CbiZ"/>
    <property type="match status" value="1"/>
</dbReference>
<dbReference type="OrthoDB" id="9767827at2"/>
<accession>A0A1G6AAG9</accession>
<organism evidence="1 2">
    <name type="scientific">Eubacterium oxidoreducens</name>
    <dbReference type="NCBI Taxonomy" id="1732"/>
    <lineage>
        <taxon>Bacteria</taxon>
        <taxon>Bacillati</taxon>
        <taxon>Bacillota</taxon>
        <taxon>Clostridia</taxon>
        <taxon>Eubacteriales</taxon>
        <taxon>Eubacteriaceae</taxon>
        <taxon>Eubacterium</taxon>
    </lineage>
</organism>
<dbReference type="GO" id="GO:0016787">
    <property type="term" value="F:hydrolase activity"/>
    <property type="evidence" value="ECO:0007669"/>
    <property type="project" value="UniProtKB-KW"/>
</dbReference>
<dbReference type="InterPro" id="IPR002808">
    <property type="entry name" value="AdoCbi_amidolase"/>
</dbReference>
<evidence type="ECO:0000313" key="1">
    <source>
        <dbReference type="EMBL" id="SDB05296.1"/>
    </source>
</evidence>